<dbReference type="Gene3D" id="6.10.140.2220">
    <property type="match status" value="1"/>
</dbReference>
<keyword evidence="6" id="KW-0862">Zinc</keyword>
<evidence type="ECO:0000256" key="7">
    <source>
        <dbReference type="ARBA" id="ARBA00093423"/>
    </source>
</evidence>
<dbReference type="InterPro" id="IPR001214">
    <property type="entry name" value="SET_dom"/>
</dbReference>
<dbReference type="InterPro" id="IPR052097">
    <property type="entry name" value="SET-MYND_domain_protein"/>
</dbReference>
<evidence type="ECO:0000256" key="3">
    <source>
        <dbReference type="ARBA" id="ARBA00022691"/>
    </source>
</evidence>
<dbReference type="GeneID" id="109475627"/>
<dbReference type="SUPFAM" id="SSF82199">
    <property type="entry name" value="SET domain"/>
    <property type="match status" value="1"/>
</dbReference>
<dbReference type="OrthoDB" id="5945798at2759"/>
<gene>
    <name evidence="15" type="primary">LOC109475627</name>
</gene>
<dbReference type="GO" id="GO:0008168">
    <property type="term" value="F:methyltransferase activity"/>
    <property type="evidence" value="ECO:0007669"/>
    <property type="project" value="UniProtKB-KW"/>
</dbReference>
<feature type="domain" description="SET" evidence="12">
    <location>
        <begin position="255"/>
        <end position="557"/>
    </location>
</feature>
<evidence type="ECO:0000256" key="5">
    <source>
        <dbReference type="ARBA" id="ARBA00022771"/>
    </source>
</evidence>
<feature type="domain" description="MYND-type" evidence="13">
    <location>
        <begin position="300"/>
        <end position="339"/>
    </location>
</feature>
<evidence type="ECO:0000313" key="14">
    <source>
        <dbReference type="Proteomes" id="UP000515135"/>
    </source>
</evidence>
<evidence type="ECO:0000259" key="12">
    <source>
        <dbReference type="PROSITE" id="PS50280"/>
    </source>
</evidence>
<dbReference type="InterPro" id="IPR002893">
    <property type="entry name" value="Znf_MYND"/>
</dbReference>
<protein>
    <recommendedName>
        <fullName evidence="8">Protein-lysine N-methyltransferase SMYD4</fullName>
    </recommendedName>
    <alternativeName>
        <fullName evidence="9">SET and MYND domain-containing protein 4</fullName>
    </alternativeName>
</protein>
<dbReference type="GO" id="GO:0042826">
    <property type="term" value="F:histone deacetylase binding"/>
    <property type="evidence" value="ECO:0007669"/>
    <property type="project" value="TreeGrafter"/>
</dbReference>
<evidence type="ECO:0000256" key="2">
    <source>
        <dbReference type="ARBA" id="ARBA00022679"/>
    </source>
</evidence>
<evidence type="ECO:0000256" key="6">
    <source>
        <dbReference type="ARBA" id="ARBA00022833"/>
    </source>
</evidence>
<dbReference type="GO" id="GO:0005634">
    <property type="term" value="C:nucleus"/>
    <property type="evidence" value="ECO:0007669"/>
    <property type="project" value="TreeGrafter"/>
</dbReference>
<dbReference type="GO" id="GO:0032259">
    <property type="term" value="P:methylation"/>
    <property type="evidence" value="ECO:0007669"/>
    <property type="project" value="UniProtKB-KW"/>
</dbReference>
<dbReference type="AlphaFoldDB" id="A0A6P4Z5N2"/>
<dbReference type="SUPFAM" id="SSF144232">
    <property type="entry name" value="HIT/MYND zinc finger-like"/>
    <property type="match status" value="1"/>
</dbReference>
<dbReference type="InterPro" id="IPR044421">
    <property type="entry name" value="SMYD4_SET"/>
</dbReference>
<dbReference type="RefSeq" id="XP_019631923.1">
    <property type="nucleotide sequence ID" value="XM_019776364.1"/>
</dbReference>
<dbReference type="CDD" id="cd10536">
    <property type="entry name" value="SET_SMYD4"/>
    <property type="match status" value="1"/>
</dbReference>
<dbReference type="GO" id="GO:0005737">
    <property type="term" value="C:cytoplasm"/>
    <property type="evidence" value="ECO:0007669"/>
    <property type="project" value="TreeGrafter"/>
</dbReference>
<reference evidence="15" key="1">
    <citation type="submission" date="2025-08" db="UniProtKB">
        <authorList>
            <consortium name="RefSeq"/>
        </authorList>
    </citation>
    <scope>IDENTIFICATION</scope>
    <source>
        <tissue evidence="15">Gonad</tissue>
    </source>
</reference>
<dbReference type="InterPro" id="IPR046341">
    <property type="entry name" value="SET_dom_sf"/>
</dbReference>
<dbReference type="SUPFAM" id="SSF48452">
    <property type="entry name" value="TPR-like"/>
    <property type="match status" value="1"/>
</dbReference>
<accession>A0A6P4Z5N2</accession>
<feature type="region of interest" description="Disordered" evidence="11">
    <location>
        <begin position="381"/>
        <end position="402"/>
    </location>
</feature>
<evidence type="ECO:0000256" key="11">
    <source>
        <dbReference type="SAM" id="MobiDB-lite"/>
    </source>
</evidence>
<keyword evidence="14" id="KW-1185">Reference proteome</keyword>
<dbReference type="PANTHER" id="PTHR46165">
    <property type="entry name" value="SET AND MYND DOMAIN-CONTAINING PROTEIN 4"/>
    <property type="match status" value="1"/>
</dbReference>
<keyword evidence="5 10" id="KW-0863">Zinc-finger</keyword>
<dbReference type="Proteomes" id="UP000515135">
    <property type="component" value="Unplaced"/>
</dbReference>
<keyword evidence="3" id="KW-0949">S-adenosyl-L-methionine</keyword>
<dbReference type="Pfam" id="PF00856">
    <property type="entry name" value="SET"/>
    <property type="match status" value="1"/>
</dbReference>
<dbReference type="KEGG" id="bbel:109475627"/>
<dbReference type="PROSITE" id="PS50280">
    <property type="entry name" value="SET"/>
    <property type="match status" value="1"/>
</dbReference>
<evidence type="ECO:0000256" key="1">
    <source>
        <dbReference type="ARBA" id="ARBA00022603"/>
    </source>
</evidence>
<organism evidence="14 15">
    <name type="scientific">Branchiostoma belcheri</name>
    <name type="common">Amphioxus</name>
    <dbReference type="NCBI Taxonomy" id="7741"/>
    <lineage>
        <taxon>Eukaryota</taxon>
        <taxon>Metazoa</taxon>
        <taxon>Chordata</taxon>
        <taxon>Cephalochordata</taxon>
        <taxon>Leptocardii</taxon>
        <taxon>Amphioxiformes</taxon>
        <taxon>Branchiostomatidae</taxon>
        <taxon>Branchiostoma</taxon>
    </lineage>
</organism>
<comment type="function">
    <text evidence="7">Protein-lysine N-methyltransferase. Monomethylates PRMT5, modulating its transcriptional activity. May also act as a histone methyltransferase. Plays a critical role in cardiac development. Acts as a key epigenetic regulator of gene expression during cardiac development via its dual activities as a methyltransferase and negative regulator of HDAC1.</text>
</comment>
<evidence type="ECO:0000256" key="9">
    <source>
        <dbReference type="ARBA" id="ARBA00093680"/>
    </source>
</evidence>
<feature type="region of interest" description="Disordered" evidence="11">
    <location>
        <begin position="100"/>
        <end position="121"/>
    </location>
</feature>
<keyword evidence="1" id="KW-0489">Methyltransferase</keyword>
<dbReference type="Gene3D" id="2.170.270.10">
    <property type="entry name" value="SET domain"/>
    <property type="match status" value="1"/>
</dbReference>
<sequence length="713" mass="81050">MAYFQALFDRICGDLQRSTQEMSSDFLQLSTNQQRVSYALSIPSVHDYIRVKPMFKGKSGMEATKLREFGNKMFGQKDYESALQMYNESVLRAPFDPQVNHSHDHGDMNGNSQERAQCDKHEVTADDRNEFSLALANRSAVLFSLGKYDLSLNDIDLALRHGYPEELKYKLHERKGRCLWNLGRDQEALQSFVTAKEHVTKSQLNSKKRKSWKATVDKQIAELQRSPSSETSTVSITNIPSVSYGTNNTFPSLSTAVEIRQNEQRGRHAVAAQDIHVGDVLIVERPYGSVVLPEQSDTHCDYCCRRVSASLPCHQCSTARYCSRECGDLAWAQYHRVECRYLGLIHSGGVGGMGHLALRLVNKTGFRSLQDFDKVLEEKTARKEKEAGKDAQERKSESNADLQYEDFPGLNAEGVYTNDYNSVYHLENHSAERKPSDLFRRTVMAVFLLRILQNGGFFQVPGEDVSEEDQLLIASHLLRHLQMIPCNAHEVSEFEFYRGDPDRCRYLEVASALHCTMLGMFNHSCDPVINRNFYGDVLVARAIKPVGKGEEITLNYSVLYTTQSRMERQYKLAGQYFFKCSCQPCAENWPLFYDMVQDLQRRNKLPKLKCRQCFSVLPGSEDKDVNKVKCAACGEDQELQALRTELDTIVDDVFTKVGVVVTGEVESSLPVLERCLERMEKIVARPYGYYDSCQEAIKQCYGIVGNCNERTTP</sequence>
<dbReference type="Gene3D" id="1.25.40.10">
    <property type="entry name" value="Tetratricopeptide repeat domain"/>
    <property type="match status" value="2"/>
</dbReference>
<name>A0A6P4Z5N2_BRABE</name>
<dbReference type="PANTHER" id="PTHR46165:SF7">
    <property type="entry name" value="SET AND MYND DOMAIN-CONTAINING PROTEIN 4"/>
    <property type="match status" value="1"/>
</dbReference>
<feature type="compositionally biased region" description="Basic and acidic residues" evidence="11">
    <location>
        <begin position="381"/>
        <end position="398"/>
    </location>
</feature>
<evidence type="ECO:0000259" key="13">
    <source>
        <dbReference type="PROSITE" id="PS50865"/>
    </source>
</evidence>
<keyword evidence="4" id="KW-0479">Metal-binding</keyword>
<evidence type="ECO:0000256" key="4">
    <source>
        <dbReference type="ARBA" id="ARBA00022723"/>
    </source>
</evidence>
<evidence type="ECO:0000256" key="10">
    <source>
        <dbReference type="PROSITE-ProRule" id="PRU00134"/>
    </source>
</evidence>
<dbReference type="PROSITE" id="PS50865">
    <property type="entry name" value="ZF_MYND_2"/>
    <property type="match status" value="1"/>
</dbReference>
<dbReference type="InterPro" id="IPR011990">
    <property type="entry name" value="TPR-like_helical_dom_sf"/>
</dbReference>
<evidence type="ECO:0000256" key="8">
    <source>
        <dbReference type="ARBA" id="ARBA00093635"/>
    </source>
</evidence>
<proteinExistence type="predicted"/>
<evidence type="ECO:0000313" key="15">
    <source>
        <dbReference type="RefSeq" id="XP_019631923.1"/>
    </source>
</evidence>
<dbReference type="Pfam" id="PF01753">
    <property type="entry name" value="zf-MYND"/>
    <property type="match status" value="1"/>
</dbReference>
<keyword evidence="2" id="KW-0808">Transferase</keyword>
<dbReference type="GO" id="GO:0008270">
    <property type="term" value="F:zinc ion binding"/>
    <property type="evidence" value="ECO:0007669"/>
    <property type="project" value="UniProtKB-KW"/>
</dbReference>